<dbReference type="PRINTS" id="PR01438">
    <property type="entry name" value="UNVRSLSTRESS"/>
</dbReference>
<name>A0A3N5Y2U6_9ALTE</name>
<accession>A0A3N5Y2U6</accession>
<dbReference type="InterPro" id="IPR006015">
    <property type="entry name" value="Universal_stress_UspA"/>
</dbReference>
<keyword evidence="4" id="KW-1185">Reference proteome</keyword>
<feature type="domain" description="UspA" evidence="2">
    <location>
        <begin position="215"/>
        <end position="285"/>
    </location>
</feature>
<dbReference type="PANTHER" id="PTHR46268">
    <property type="entry name" value="STRESS RESPONSE PROTEIN NHAX"/>
    <property type="match status" value="1"/>
</dbReference>
<gene>
    <name evidence="3" type="ORF">DRW07_07670</name>
</gene>
<dbReference type="PANTHER" id="PTHR46268:SF15">
    <property type="entry name" value="UNIVERSAL STRESS PROTEIN HP_0031"/>
    <property type="match status" value="1"/>
</dbReference>
<dbReference type="CDD" id="cd00293">
    <property type="entry name" value="USP-like"/>
    <property type="match status" value="2"/>
</dbReference>
<dbReference type="Proteomes" id="UP000275281">
    <property type="component" value="Unassembled WGS sequence"/>
</dbReference>
<protein>
    <submittedName>
        <fullName evidence="3">Universal stress protein</fullName>
    </submittedName>
</protein>
<dbReference type="AlphaFoldDB" id="A0A3N5Y2U6"/>
<reference evidence="3 4" key="1">
    <citation type="submission" date="2018-11" db="EMBL/GenBank/DDBJ databases">
        <authorList>
            <person name="Ye M.-Q."/>
            <person name="Du Z.-J."/>
        </authorList>
    </citation>
    <scope>NUCLEOTIDE SEQUENCE [LARGE SCALE GENOMIC DNA]</scope>
    <source>
        <strain evidence="3 4">U0105</strain>
    </source>
</reference>
<organism evidence="3 4">
    <name type="scientific">Alteromonas sediminis</name>
    <dbReference type="NCBI Taxonomy" id="2259342"/>
    <lineage>
        <taxon>Bacteria</taxon>
        <taxon>Pseudomonadati</taxon>
        <taxon>Pseudomonadota</taxon>
        <taxon>Gammaproteobacteria</taxon>
        <taxon>Alteromonadales</taxon>
        <taxon>Alteromonadaceae</taxon>
        <taxon>Alteromonas/Salinimonas group</taxon>
        <taxon>Alteromonas</taxon>
    </lineage>
</organism>
<dbReference type="InterPro" id="IPR006016">
    <property type="entry name" value="UspA"/>
</dbReference>
<dbReference type="OrthoDB" id="9804721at2"/>
<dbReference type="Gene3D" id="3.40.50.12370">
    <property type="match status" value="1"/>
</dbReference>
<dbReference type="EMBL" id="RPOK01000002">
    <property type="protein sequence ID" value="RPJ67393.1"/>
    <property type="molecule type" value="Genomic_DNA"/>
</dbReference>
<evidence type="ECO:0000313" key="4">
    <source>
        <dbReference type="Proteomes" id="UP000275281"/>
    </source>
</evidence>
<evidence type="ECO:0000313" key="3">
    <source>
        <dbReference type="EMBL" id="RPJ67393.1"/>
    </source>
</evidence>
<evidence type="ECO:0000259" key="2">
    <source>
        <dbReference type="Pfam" id="PF00582"/>
    </source>
</evidence>
<dbReference type="RefSeq" id="WP_124027293.1">
    <property type="nucleotide sequence ID" value="NZ_JBHRSN010000015.1"/>
</dbReference>
<dbReference type="SUPFAM" id="SSF52402">
    <property type="entry name" value="Adenine nucleotide alpha hydrolases-like"/>
    <property type="match status" value="2"/>
</dbReference>
<evidence type="ECO:0000256" key="1">
    <source>
        <dbReference type="ARBA" id="ARBA00008791"/>
    </source>
</evidence>
<comment type="similarity">
    <text evidence="1">Belongs to the universal stress protein A family.</text>
</comment>
<dbReference type="Pfam" id="PF00582">
    <property type="entry name" value="Usp"/>
    <property type="match status" value="2"/>
</dbReference>
<sequence>MEQPNVVAGIDGSKLSTSVADYASWIAQTVGVPLTFLHNLEHREPPVSSDLSGSIGLGSREHLLDELIELEARRNKLLVEEGKSMLDTAKERASQVGVEHCTTLQRHGVLSETLVELEDSIRVLVLGARGEDHEEGSSALGHQIESIIRALHKPVLIVNREFRQPKRLLLAYDGSEAANKALNWLCTSPLYKSMTCHVVHVCDKSDKGSQLLAEAKQTLEAAGVSAETRLIEGNAETELLGYQHKHNIDLLVMGSFGHSRLREMLLGSFTLKMLNKASIPLLLLR</sequence>
<feature type="domain" description="UspA" evidence="2">
    <location>
        <begin position="5"/>
        <end position="158"/>
    </location>
</feature>
<proteinExistence type="inferred from homology"/>
<comment type="caution">
    <text evidence="3">The sequence shown here is derived from an EMBL/GenBank/DDBJ whole genome shotgun (WGS) entry which is preliminary data.</text>
</comment>